<dbReference type="InterPro" id="IPR002885">
    <property type="entry name" value="PPR_rpt"/>
</dbReference>
<proteinExistence type="predicted"/>
<feature type="region of interest" description="Disordered" evidence="1">
    <location>
        <begin position="1"/>
        <end position="30"/>
    </location>
</feature>
<evidence type="ECO:0008006" key="3">
    <source>
        <dbReference type="Google" id="ProtNLM"/>
    </source>
</evidence>
<evidence type="ECO:0000313" key="2">
    <source>
        <dbReference type="EnsemblPlants" id="EMT23079"/>
    </source>
</evidence>
<dbReference type="AlphaFoldDB" id="M8BMB0"/>
<protein>
    <recommendedName>
        <fullName evidence="3">Pentatricopeptide repeat-containing protein</fullName>
    </recommendedName>
</protein>
<dbReference type="Pfam" id="PF01535">
    <property type="entry name" value="PPR"/>
    <property type="match status" value="1"/>
</dbReference>
<dbReference type="EnsemblPlants" id="EMT23079">
    <property type="protein sequence ID" value="EMT23079"/>
    <property type="gene ID" value="F775_02463"/>
</dbReference>
<name>M8BMB0_AEGTA</name>
<reference evidence="2" key="1">
    <citation type="submission" date="2015-06" db="UniProtKB">
        <authorList>
            <consortium name="EnsemblPlants"/>
        </authorList>
    </citation>
    <scope>IDENTIFICATION</scope>
</reference>
<feature type="region of interest" description="Disordered" evidence="1">
    <location>
        <begin position="908"/>
        <end position="954"/>
    </location>
</feature>
<dbReference type="PANTHER" id="PTHR47859">
    <property type="entry name" value="PENTATRICOPEPTIDE REPEAT-CONTAINING PROTEIN"/>
    <property type="match status" value="1"/>
</dbReference>
<evidence type="ECO:0000256" key="1">
    <source>
        <dbReference type="SAM" id="MobiDB-lite"/>
    </source>
</evidence>
<dbReference type="PANTHER" id="PTHR47859:SF1">
    <property type="entry name" value="PENTATRICOPEPTIDE REPEAT-CONTAINING PROTEIN"/>
    <property type="match status" value="1"/>
</dbReference>
<sequence>MSPLRQAGRRAAPLVPPPAAPSVSRSQNQQCLPPWDEPFFPPSRHRCLPLLWAGVRARMISTSLEHHDFTWKTSMASRFMQTDIVNALRKGDRQRASIMLSNLQQTKEALTSEDFSYILEYCAEAPDPLFVMETLELMNVKSIGISKSHYRSVTRALSQGGYSKEALKLLTLLGEKECSYAALPIFNIFLSACSTNLNDAESCLEIMENHLLGKSEITFCELLKKFSFISGEEVLVYQNLPVVAATMVVVLQRNLSAVHDLWKDCTRYYSPSIVTQRKFVKAFSTLGDLQSAYRILQRMVVLAGERTDHLRVSSKRRCQSTRLDIPVPALHEVEDLKLVLDYDLTSSSQGKMGTEECLIDAQPELLRVETQSSKHEQLKGYVSFISDGDNLGDNSEPDNGRMPKTLSSAPIAVKNVLRWAFNDIIHACVYVDNCQLSEQLFLEMHKIGLRPSRFTYDGFIKCVIAGKGVAHAIKVIEVMDRRGIRPYDSTLVALSVDHSKSLQLDLAEHFLGRISDIQPEHIHAFNALLSGCDIMNEPERALRILAKMRRLDLKPHIWTYEIMFSLFGNVNVPYEEGNMLSHADVSKRISIIEMDMLNHEIRHSFVSMKNLIRAFGAEGMIDEMLRYLNVAENVLWNMDPYQKSDLYGIVLHALVKAKETPKAIRTFKIMRSWGLPTNTAIYNIMIECCKLLPCVKSAGALLSLMFRDGCCPTVVTFTSLLKVVLAKEDFEGALDLLDLCITEGIQPDIEIFNTILSEANAKGNIHVVEYIVECIHRAKIRPDESTLWYTFCAYVDQELYNTALEALQVLSMRMISLDASILKEKGAALEDLILSEDPDAELKIIRTFEATEECSAAALLNLRCDLWDCKSSQNDMLTAHAVRYSSPFLWKKKHIVEPCRCFRREIGPPPGAARRPQPRLGPAVSLPRTGRPCHPQGGGAGDAAAPAHGGGLGAPQVLHRRRLRLLEPALPRPTTEYVLSAVGTAMDM</sequence>
<dbReference type="Pfam" id="PF13812">
    <property type="entry name" value="PPR_3"/>
    <property type="match status" value="3"/>
</dbReference>
<accession>M8BMB0</accession>
<dbReference type="PROSITE" id="PS51375">
    <property type="entry name" value="PPR"/>
    <property type="match status" value="1"/>
</dbReference>
<feature type="compositionally biased region" description="Low complexity" evidence="1">
    <location>
        <begin position="912"/>
        <end position="923"/>
    </location>
</feature>
<organism evidence="2">
    <name type="scientific">Aegilops tauschii</name>
    <name type="common">Tausch's goatgrass</name>
    <name type="synonym">Aegilops squarrosa</name>
    <dbReference type="NCBI Taxonomy" id="37682"/>
    <lineage>
        <taxon>Eukaryota</taxon>
        <taxon>Viridiplantae</taxon>
        <taxon>Streptophyta</taxon>
        <taxon>Embryophyta</taxon>
        <taxon>Tracheophyta</taxon>
        <taxon>Spermatophyta</taxon>
        <taxon>Magnoliopsida</taxon>
        <taxon>Liliopsida</taxon>
        <taxon>Poales</taxon>
        <taxon>Poaceae</taxon>
        <taxon>BOP clade</taxon>
        <taxon>Pooideae</taxon>
        <taxon>Triticodae</taxon>
        <taxon>Triticeae</taxon>
        <taxon>Triticinae</taxon>
        <taxon>Aegilops</taxon>
    </lineage>
</organism>
<dbReference type="Gene3D" id="1.25.40.10">
    <property type="entry name" value="Tetratricopeptide repeat domain"/>
    <property type="match status" value="4"/>
</dbReference>
<dbReference type="InterPro" id="IPR011990">
    <property type="entry name" value="TPR-like_helical_dom_sf"/>
</dbReference>